<dbReference type="AlphaFoldDB" id="A0A177INN2"/>
<dbReference type="EMBL" id="LSTQ01000008">
    <property type="protein sequence ID" value="OAH30438.1"/>
    <property type="molecule type" value="Genomic_DNA"/>
</dbReference>
<evidence type="ECO:0000256" key="2">
    <source>
        <dbReference type="ARBA" id="ARBA00022801"/>
    </source>
</evidence>
<dbReference type="PANTHER" id="PTHR30023">
    <property type="entry name" value="D-ALANYL-D-ALANINE CARBOXYPEPTIDASE"/>
    <property type="match status" value="1"/>
</dbReference>
<dbReference type="PRINTS" id="PR00922">
    <property type="entry name" value="DADACBPTASE3"/>
</dbReference>
<dbReference type="InterPro" id="IPR000667">
    <property type="entry name" value="Peptidase_S13"/>
</dbReference>
<dbReference type="RefSeq" id="WP_066838733.1">
    <property type="nucleotide sequence ID" value="NZ_LSTQ01000008.1"/>
</dbReference>
<proteinExistence type="inferred from homology"/>
<name>A0A177INN2_9CORY</name>
<dbReference type="GO" id="GO:0006508">
    <property type="term" value="P:proteolysis"/>
    <property type="evidence" value="ECO:0007669"/>
    <property type="project" value="InterPro"/>
</dbReference>
<feature type="chain" id="PRO_5008064079" evidence="4">
    <location>
        <begin position="24"/>
        <end position="431"/>
    </location>
</feature>
<feature type="compositionally biased region" description="Polar residues" evidence="3">
    <location>
        <begin position="49"/>
        <end position="59"/>
    </location>
</feature>
<keyword evidence="4" id="KW-0732">Signal</keyword>
<evidence type="ECO:0000256" key="3">
    <source>
        <dbReference type="SAM" id="MobiDB-lite"/>
    </source>
</evidence>
<keyword evidence="5" id="KW-0645">Protease</keyword>
<reference evidence="6" key="1">
    <citation type="submission" date="2016-02" db="EMBL/GenBank/DDBJ databases">
        <authorList>
            <person name="Kaur G."/>
            <person name="Nair G.R."/>
            <person name="Mayilraj S."/>
        </authorList>
    </citation>
    <scope>NUCLEOTIDE SEQUENCE [LARGE SCALE GENOMIC DNA]</scope>
    <source>
        <strain evidence="6">GA-15</strain>
    </source>
</reference>
<accession>A0A177INN2</accession>
<gene>
    <name evidence="5" type="ORF">AYJ05_06770</name>
</gene>
<evidence type="ECO:0000256" key="1">
    <source>
        <dbReference type="ARBA" id="ARBA00006096"/>
    </source>
</evidence>
<evidence type="ECO:0000313" key="6">
    <source>
        <dbReference type="Proteomes" id="UP000076947"/>
    </source>
</evidence>
<comment type="caution">
    <text evidence="5">The sequence shown here is derived from an EMBL/GenBank/DDBJ whole genome shotgun (WGS) entry which is preliminary data.</text>
</comment>
<comment type="similarity">
    <text evidence="1">Belongs to the peptidase S13 family.</text>
</comment>
<feature type="signal peptide" evidence="4">
    <location>
        <begin position="1"/>
        <end position="23"/>
    </location>
</feature>
<sequence>MKAKHVAWIAVTVITAAAVGSTAALGVAVHQEYSELDHGQAPQPPEVNQLVQPQQPQAVDTSDMPARLDEMAQSPALPTLGAQVINTSTGEVLWEHDAQEALIPASSTKVLTAAAAALLIDDNEKLKTEVLHTPGSNTVVIKAAGDVWMTAEQMDELAEEIQSSGAGADGIDSVLIDTSIWSGDDQAPGWDPTNVDGGFVAPMQPAMLYGGRIGDTQGDVPRSHTPAVDVASALAKRIDAPNVGTGEVPEGAEPIAAVESEPFGIRAEQMMKHSDNVMAEAIARELARAAGAEPSFEGATKATLKTLSDASFNTEGITIMDNSGLSEDNRITADLLTRIIADAATNELLREVLGYLPVAGGEGTLTDRYADLSGKGFVRAKTGTLTGVSALSGTALGESGTVYAFTFLVNDGDILGARQAQDAMASVLREY</sequence>
<dbReference type="GO" id="GO:0000270">
    <property type="term" value="P:peptidoglycan metabolic process"/>
    <property type="evidence" value="ECO:0007669"/>
    <property type="project" value="TreeGrafter"/>
</dbReference>
<dbReference type="PANTHER" id="PTHR30023:SF0">
    <property type="entry name" value="PENICILLIN-SENSITIVE CARBOXYPEPTIDASE A"/>
    <property type="match status" value="1"/>
</dbReference>
<protein>
    <submittedName>
        <fullName evidence="5">D-alanyl-D-alanine carboxypeptidase</fullName>
    </submittedName>
</protein>
<evidence type="ECO:0000256" key="4">
    <source>
        <dbReference type="SAM" id="SignalP"/>
    </source>
</evidence>
<dbReference type="NCBIfam" id="TIGR00666">
    <property type="entry name" value="PBP4"/>
    <property type="match status" value="1"/>
</dbReference>
<evidence type="ECO:0000313" key="5">
    <source>
        <dbReference type="EMBL" id="OAH30438.1"/>
    </source>
</evidence>
<dbReference type="Proteomes" id="UP000076947">
    <property type="component" value="Unassembled WGS sequence"/>
</dbReference>
<dbReference type="OrthoDB" id="56883at2"/>
<dbReference type="Pfam" id="PF02113">
    <property type="entry name" value="Peptidase_S13"/>
    <property type="match status" value="2"/>
</dbReference>
<dbReference type="SUPFAM" id="SSF56601">
    <property type="entry name" value="beta-lactamase/transpeptidase-like"/>
    <property type="match status" value="1"/>
</dbReference>
<dbReference type="GO" id="GO:0004185">
    <property type="term" value="F:serine-type carboxypeptidase activity"/>
    <property type="evidence" value="ECO:0007669"/>
    <property type="project" value="InterPro"/>
</dbReference>
<dbReference type="Gene3D" id="3.40.710.10">
    <property type="entry name" value="DD-peptidase/beta-lactamase superfamily"/>
    <property type="match status" value="2"/>
</dbReference>
<feature type="region of interest" description="Disordered" evidence="3">
    <location>
        <begin position="35"/>
        <end position="59"/>
    </location>
</feature>
<keyword evidence="6" id="KW-1185">Reference proteome</keyword>
<organism evidence="5 6">
    <name type="scientific">Corynebacterium stationis</name>
    <dbReference type="NCBI Taxonomy" id="1705"/>
    <lineage>
        <taxon>Bacteria</taxon>
        <taxon>Bacillati</taxon>
        <taxon>Actinomycetota</taxon>
        <taxon>Actinomycetes</taxon>
        <taxon>Mycobacteriales</taxon>
        <taxon>Corynebacteriaceae</taxon>
        <taxon>Corynebacterium</taxon>
    </lineage>
</organism>
<keyword evidence="2" id="KW-0378">Hydrolase</keyword>
<dbReference type="STRING" id="1705.CA21670_10855"/>
<keyword evidence="5" id="KW-0121">Carboxypeptidase</keyword>
<dbReference type="InterPro" id="IPR012338">
    <property type="entry name" value="Beta-lactam/transpept-like"/>
</dbReference>